<dbReference type="RefSeq" id="WP_104812073.1">
    <property type="nucleotide sequence ID" value="NZ_MQUB01000001.1"/>
</dbReference>
<dbReference type="Gene3D" id="3.40.50.1000">
    <property type="entry name" value="HAD superfamily/HAD-like"/>
    <property type="match status" value="1"/>
</dbReference>
<reference evidence="14 15" key="1">
    <citation type="submission" date="2016-11" db="EMBL/GenBank/DDBJ databases">
        <title>Trade-off between light-utilization and light-protection in marine flavobacteria.</title>
        <authorList>
            <person name="Kumagai Y."/>
        </authorList>
    </citation>
    <scope>NUCLEOTIDE SEQUENCE [LARGE SCALE GENOMIC DNA]</scope>
    <source>
        <strain evidence="14 15">NBRC 107741</strain>
    </source>
</reference>
<dbReference type="NCBIfam" id="TIGR01509">
    <property type="entry name" value="HAD-SF-IA-v3"/>
    <property type="match status" value="1"/>
</dbReference>
<feature type="site" description="Important for catalytic activity and assists the phosphoryl transfer reaction to Asp8 by balancing charge and orienting the reacting groups" evidence="13">
    <location>
        <position position="146"/>
    </location>
</feature>
<evidence type="ECO:0000256" key="9">
    <source>
        <dbReference type="ARBA" id="ARBA00044991"/>
    </source>
</evidence>
<feature type="binding site" evidence="12">
    <location>
        <position position="10"/>
    </location>
    <ligand>
        <name>Mg(2+)</name>
        <dbReference type="ChEBI" id="CHEBI:18420"/>
    </ligand>
</feature>
<name>A0A2S7KNE5_9FLAO</name>
<gene>
    <name evidence="14" type="ORF">BST85_03955</name>
</gene>
<dbReference type="InterPro" id="IPR023198">
    <property type="entry name" value="PGP-like_dom2"/>
</dbReference>
<dbReference type="EC" id="5.4.2.6" evidence="8"/>
<protein>
    <recommendedName>
        <fullName evidence="9">Beta-phosphoglucomutase</fullName>
        <ecNumber evidence="8">5.4.2.6</ecNumber>
    </recommendedName>
</protein>
<dbReference type="Gene3D" id="1.10.150.240">
    <property type="entry name" value="Putative phosphatase, domain 2"/>
    <property type="match status" value="1"/>
</dbReference>
<evidence type="ECO:0000256" key="12">
    <source>
        <dbReference type="PIRSR" id="PIRSR610972-3"/>
    </source>
</evidence>
<feature type="binding site" evidence="11">
    <location>
        <begin position="115"/>
        <end position="119"/>
    </location>
    <ligand>
        <name>substrate</name>
    </ligand>
</feature>
<feature type="binding site" evidence="11">
    <location>
        <begin position="10"/>
        <end position="12"/>
    </location>
    <ligand>
        <name>substrate</name>
    </ligand>
</feature>
<dbReference type="GO" id="GO:0005975">
    <property type="term" value="P:carbohydrate metabolic process"/>
    <property type="evidence" value="ECO:0007669"/>
    <property type="project" value="InterPro"/>
</dbReference>
<feature type="binding site" evidence="12">
    <location>
        <position position="170"/>
    </location>
    <ligand>
        <name>Mg(2+)</name>
        <dbReference type="ChEBI" id="CHEBI:18420"/>
    </ligand>
</feature>
<evidence type="ECO:0000313" key="14">
    <source>
        <dbReference type="EMBL" id="PQB04149.1"/>
    </source>
</evidence>
<feature type="site" description="Important for catalytic activity and assists the phosphoryl transfer reaction to Asp8 by balancing charge and orienting the reacting groups" evidence="13">
    <location>
        <position position="115"/>
    </location>
</feature>
<comment type="cofactor">
    <cofactor evidence="12">
        <name>Mg(2+)</name>
        <dbReference type="ChEBI" id="CHEBI:18420"/>
    </cofactor>
    <text evidence="12">Binds 2 magnesium ions per subunit.</text>
</comment>
<evidence type="ECO:0000256" key="2">
    <source>
        <dbReference type="ARBA" id="ARBA00022553"/>
    </source>
</evidence>
<comment type="catalytic activity">
    <reaction evidence="7">
        <text>beta-D-glucose 1-phosphate = beta-D-glucose 6-phosphate</text>
        <dbReference type="Rhea" id="RHEA:20113"/>
        <dbReference type="ChEBI" id="CHEBI:57684"/>
        <dbReference type="ChEBI" id="CHEBI:58247"/>
        <dbReference type="EC" id="5.4.2.6"/>
    </reaction>
</comment>
<dbReference type="GO" id="GO:0000287">
    <property type="term" value="F:magnesium ion binding"/>
    <property type="evidence" value="ECO:0007669"/>
    <property type="project" value="InterPro"/>
</dbReference>
<comment type="caution">
    <text evidence="14">The sequence shown here is derived from an EMBL/GenBank/DDBJ whole genome shotgun (WGS) entry which is preliminary data.</text>
</comment>
<dbReference type="SFLD" id="SFLDS00003">
    <property type="entry name" value="Haloacid_Dehalogenase"/>
    <property type="match status" value="1"/>
</dbReference>
<feature type="binding site" evidence="11">
    <location>
        <position position="53"/>
    </location>
    <ligand>
        <name>substrate</name>
    </ligand>
</feature>
<feature type="binding site" evidence="12">
    <location>
        <position position="171"/>
    </location>
    <ligand>
        <name>Mg(2+)</name>
        <dbReference type="ChEBI" id="CHEBI:18420"/>
    </ligand>
</feature>
<evidence type="ECO:0000256" key="4">
    <source>
        <dbReference type="ARBA" id="ARBA00022842"/>
    </source>
</evidence>
<organism evidence="14 15">
    <name type="scientific">Aureitalea marina</name>
    <dbReference type="NCBI Taxonomy" id="930804"/>
    <lineage>
        <taxon>Bacteria</taxon>
        <taxon>Pseudomonadati</taxon>
        <taxon>Bacteroidota</taxon>
        <taxon>Flavobacteriia</taxon>
        <taxon>Flavobacteriales</taxon>
        <taxon>Flavobacteriaceae</taxon>
        <taxon>Aureitalea</taxon>
    </lineage>
</organism>
<dbReference type="Proteomes" id="UP000239800">
    <property type="component" value="Unassembled WGS sequence"/>
</dbReference>
<sequence length="219" mass="24238">MSNKKGFIFDLDGVIVDTAQYHYLAWKELADSLGISFSEVENEQLKGVSRIRSLEKILEMGNMTLAQDEFDRLITNKNADYLSYVEGMTREEILADVPRVLRFLSENGQRLALGSASKNARTILGKVGLMDQFDTIVDGTQVSKAKPDPEVFIRAAKELHVPAERCIVFEDALAGIQAANNAGMLSIGIGDPTVLREAAFVFSDFTKISNEFLNELIQA</sequence>
<proteinExistence type="inferred from homology"/>
<dbReference type="InterPro" id="IPR036412">
    <property type="entry name" value="HAD-like_sf"/>
</dbReference>
<feature type="binding site" evidence="11">
    <location>
        <position position="146"/>
    </location>
    <ligand>
        <name>substrate</name>
    </ligand>
</feature>
<feature type="active site" description="Proton donor/acceptor" evidence="10">
    <location>
        <position position="12"/>
    </location>
</feature>
<comment type="similarity">
    <text evidence="1">Belongs to the HAD-like hydrolase superfamily. CbbY/CbbZ/Gph/YieH family.</text>
</comment>
<dbReference type="SFLD" id="SFLDG01129">
    <property type="entry name" value="C1.5:_HAD__Beta-PGM__Phosphata"/>
    <property type="match status" value="1"/>
</dbReference>
<dbReference type="SUPFAM" id="SSF56784">
    <property type="entry name" value="HAD-like"/>
    <property type="match status" value="1"/>
</dbReference>
<evidence type="ECO:0000256" key="10">
    <source>
        <dbReference type="PIRSR" id="PIRSR610972-1"/>
    </source>
</evidence>
<accession>A0A2S7KNE5</accession>
<evidence type="ECO:0000256" key="3">
    <source>
        <dbReference type="ARBA" id="ARBA00022723"/>
    </source>
</evidence>
<dbReference type="InterPro" id="IPR010972">
    <property type="entry name" value="Beta-PGM"/>
</dbReference>
<evidence type="ECO:0000256" key="8">
    <source>
        <dbReference type="ARBA" id="ARBA00044968"/>
    </source>
</evidence>
<evidence type="ECO:0000256" key="6">
    <source>
        <dbReference type="ARBA" id="ARBA00023277"/>
    </source>
</evidence>
<keyword evidence="15" id="KW-1185">Reference proteome</keyword>
<keyword evidence="4 12" id="KW-0460">Magnesium</keyword>
<dbReference type="PANTHER" id="PTHR46193">
    <property type="entry name" value="6-PHOSPHOGLUCONATE PHOSPHATASE"/>
    <property type="match status" value="1"/>
</dbReference>
<evidence type="ECO:0000256" key="13">
    <source>
        <dbReference type="PIRSR" id="PIRSR610972-4"/>
    </source>
</evidence>
<keyword evidence="6" id="KW-0119">Carbohydrate metabolism</keyword>
<evidence type="ECO:0000256" key="11">
    <source>
        <dbReference type="PIRSR" id="PIRSR610972-2"/>
    </source>
</evidence>
<dbReference type="NCBIfam" id="TIGR01990">
    <property type="entry name" value="bPGM"/>
    <property type="match status" value="1"/>
</dbReference>
<dbReference type="InterPro" id="IPR023214">
    <property type="entry name" value="HAD_sf"/>
</dbReference>
<evidence type="ECO:0000256" key="5">
    <source>
        <dbReference type="ARBA" id="ARBA00023235"/>
    </source>
</evidence>
<dbReference type="OrthoDB" id="9797743at2"/>
<dbReference type="Pfam" id="PF00702">
    <property type="entry name" value="Hydrolase"/>
    <property type="match status" value="1"/>
</dbReference>
<dbReference type="InterPro" id="IPR051600">
    <property type="entry name" value="Beta-PGM-like"/>
</dbReference>
<dbReference type="SFLD" id="SFLDG01135">
    <property type="entry name" value="C1.5.6:_HAD__Beta-PGM__Phospha"/>
    <property type="match status" value="1"/>
</dbReference>
<feature type="binding site" evidence="11">
    <location>
        <begin position="45"/>
        <end position="50"/>
    </location>
    <ligand>
        <name>substrate</name>
    </ligand>
</feature>
<dbReference type="PANTHER" id="PTHR46193:SF18">
    <property type="entry name" value="HEXITOL PHOSPHATASE B"/>
    <property type="match status" value="1"/>
</dbReference>
<feature type="binding site" evidence="11">
    <location>
        <position position="26"/>
    </location>
    <ligand>
        <name>substrate</name>
    </ligand>
</feature>
<feature type="active site" description="Proton donor/acceptor" evidence="10">
    <location>
        <position position="10"/>
    </location>
</feature>
<dbReference type="CDD" id="cd02598">
    <property type="entry name" value="HAD_BPGM"/>
    <property type="match status" value="1"/>
</dbReference>
<keyword evidence="3 12" id="KW-0479">Metal-binding</keyword>
<dbReference type="InterPro" id="IPR010976">
    <property type="entry name" value="B-phosphoglucomutase_hydrolase"/>
</dbReference>
<keyword evidence="2" id="KW-0597">Phosphoprotein</keyword>
<dbReference type="NCBIfam" id="TIGR02009">
    <property type="entry name" value="PGMB-YQAB-SF"/>
    <property type="match status" value="1"/>
</dbReference>
<dbReference type="AlphaFoldDB" id="A0A2S7KNE5"/>
<evidence type="ECO:0000256" key="7">
    <source>
        <dbReference type="ARBA" id="ARBA00044926"/>
    </source>
</evidence>
<evidence type="ECO:0000313" key="15">
    <source>
        <dbReference type="Proteomes" id="UP000239800"/>
    </source>
</evidence>
<feature type="binding site" evidence="11">
    <location>
        <position position="77"/>
    </location>
    <ligand>
        <name>substrate</name>
    </ligand>
</feature>
<evidence type="ECO:0000256" key="1">
    <source>
        <dbReference type="ARBA" id="ARBA00006171"/>
    </source>
</evidence>
<feature type="binding site" evidence="12">
    <location>
        <position position="12"/>
    </location>
    <ligand>
        <name>Mg(2+)</name>
        <dbReference type="ChEBI" id="CHEBI:18420"/>
    </ligand>
</feature>
<keyword evidence="5" id="KW-0413">Isomerase</keyword>
<dbReference type="InterPro" id="IPR006439">
    <property type="entry name" value="HAD-SF_hydro_IA"/>
</dbReference>
<dbReference type="GO" id="GO:0008801">
    <property type="term" value="F:beta-phosphoglucomutase activity"/>
    <property type="evidence" value="ECO:0007669"/>
    <property type="project" value="UniProtKB-EC"/>
</dbReference>
<dbReference type="EMBL" id="MQUB01000001">
    <property type="protein sequence ID" value="PQB04149.1"/>
    <property type="molecule type" value="Genomic_DNA"/>
</dbReference>